<evidence type="ECO:0000256" key="2">
    <source>
        <dbReference type="SAM" id="SignalP"/>
    </source>
</evidence>
<feature type="chain" id="PRO_5014998248" evidence="2">
    <location>
        <begin position="23"/>
        <end position="800"/>
    </location>
</feature>
<name>A0A2K8KKC8_9GAMM</name>
<sequence>MRKLSITTLVALYVLSFMIACSDNTQIEKAASFLDRSVRYEQQGQFRAALIEIRNALQADPSDPLLIVHYARLLTRIGSPNQAEALFKNQSDSIDAIRLAYAEVLLLQGKTISAQELLAGWQPNTLEQAEFNRLQALQTYLAGHQQEALKQYRVLVNNPATTLSTKREFVSLLLQSRLHDEAQQWTTQLLAQWPNDPIMLYYDARLAYNANRLEAAAAALTEALVHLPETDMLLSDRLQVLELLSTVLTAQGRPAEALEYSRLIRTANPEAFLARQQYKDALAAASIGDLATAKDAFAEILNQFPDNQQAALLLGLINFEEGDLASAEALLSANLNAETAPVTLIQATALAQAEQGKADQALAVLQRALLARPDDLGLLSLYGVICLNNQQEQQGVQALRKALRLDPSKTRLHLLLAQYYVGQARMEPALAQLRAAFAENIQDWSSTGLYLTLLVRQQQTTEIQTVRERIGAEFATDPSALWLMAVADVQLGNSRSAIALLATLHTRVPNNPNVISALARLHQQNGEPDRAAELWLEAIRVSPTNSGLVQSLVAAKAQSLPVDTLPIWLIEQAEARPDIALPLHAAAVELLINQGQLAAAQTLASPYHSNDQPLAHAIRANVLRAEGIAQAEAGDWAGALKTVDRAIALMPNNSQLTLLAAKIDIQLADALSARYRLQGLIAEQPNNAEAFTALAGISMANGASELARSQYQQALAANPEWVPALNNLAWLVRSEDPAQALLYAAAAAELAPGSAAVLDTYGWILHLNGQPAKALQILDAALGIEPENEEIREHRRAVAG</sequence>
<dbReference type="EMBL" id="CP011797">
    <property type="protein sequence ID" value="ATX75443.1"/>
    <property type="molecule type" value="Genomic_DNA"/>
</dbReference>
<feature type="repeat" description="TPR" evidence="1">
    <location>
        <begin position="620"/>
        <end position="653"/>
    </location>
</feature>
<proteinExistence type="predicted"/>
<reference evidence="3 4" key="1">
    <citation type="journal article" date="2017" name="Environ. Microbiol.">
        <title>Genomic and physiological analyses of 'Reinekea forsetii' reveal a versatile opportunistic lifestyle during spring algae blooms.</title>
        <authorList>
            <person name="Avci B."/>
            <person name="Hahnke R.L."/>
            <person name="Chafee M."/>
            <person name="Fischer T."/>
            <person name="Gruber-Vodicka H."/>
            <person name="Tegetmeyer H.E."/>
            <person name="Harder J."/>
            <person name="Fuchs B.M."/>
            <person name="Amann R.I."/>
            <person name="Teeling H."/>
        </authorList>
    </citation>
    <scope>NUCLEOTIDE SEQUENCE [LARGE SCALE GENOMIC DNA]</scope>
    <source>
        <strain evidence="3 4">Hel1_31_D35</strain>
    </source>
</reference>
<dbReference type="InterPro" id="IPR011990">
    <property type="entry name" value="TPR-like_helical_dom_sf"/>
</dbReference>
<dbReference type="KEGG" id="rfo:REIFOR_00266"/>
<feature type="repeat" description="TPR" evidence="1">
    <location>
        <begin position="30"/>
        <end position="63"/>
    </location>
</feature>
<organism evidence="3 4">
    <name type="scientific">Reinekea forsetii</name>
    <dbReference type="NCBI Taxonomy" id="1336806"/>
    <lineage>
        <taxon>Bacteria</taxon>
        <taxon>Pseudomonadati</taxon>
        <taxon>Pseudomonadota</taxon>
        <taxon>Gammaproteobacteria</taxon>
        <taxon>Oceanospirillales</taxon>
        <taxon>Saccharospirillaceae</taxon>
        <taxon>Reinekea</taxon>
    </lineage>
</organism>
<dbReference type="PANTHER" id="PTHR12558">
    <property type="entry name" value="CELL DIVISION CYCLE 16,23,27"/>
    <property type="match status" value="1"/>
</dbReference>
<protein>
    <submittedName>
        <fullName evidence="3">TPR repeat protein</fullName>
    </submittedName>
</protein>
<keyword evidence="1" id="KW-0802">TPR repeat</keyword>
<dbReference type="AlphaFoldDB" id="A0A2K8KKC8"/>
<dbReference type="Pfam" id="PF13432">
    <property type="entry name" value="TPR_16"/>
    <property type="match status" value="3"/>
</dbReference>
<dbReference type="InterPro" id="IPR019734">
    <property type="entry name" value="TPR_rpt"/>
</dbReference>
<dbReference type="Pfam" id="PF14559">
    <property type="entry name" value="TPR_19"/>
    <property type="match status" value="2"/>
</dbReference>
<evidence type="ECO:0000313" key="3">
    <source>
        <dbReference type="EMBL" id="ATX75443.1"/>
    </source>
</evidence>
<dbReference type="Proteomes" id="UP000229757">
    <property type="component" value="Chromosome"/>
</dbReference>
<dbReference type="SMART" id="SM00028">
    <property type="entry name" value="TPR"/>
    <property type="match status" value="10"/>
</dbReference>
<dbReference type="SUPFAM" id="SSF48452">
    <property type="entry name" value="TPR-like"/>
    <property type="match status" value="4"/>
</dbReference>
<accession>A0A2K8KKC8</accession>
<dbReference type="OrthoDB" id="5959200at2"/>
<feature type="repeat" description="TPR" evidence="1">
    <location>
        <begin position="512"/>
        <end position="545"/>
    </location>
</feature>
<dbReference type="RefSeq" id="WP_100255846.1">
    <property type="nucleotide sequence ID" value="NZ_CP011797.1"/>
</dbReference>
<dbReference type="PROSITE" id="PS50005">
    <property type="entry name" value="TPR"/>
    <property type="match status" value="3"/>
</dbReference>
<feature type="signal peptide" evidence="2">
    <location>
        <begin position="1"/>
        <end position="22"/>
    </location>
</feature>
<dbReference type="PANTHER" id="PTHR12558:SF13">
    <property type="entry name" value="CELL DIVISION CYCLE PROTEIN 27 HOMOLOG"/>
    <property type="match status" value="1"/>
</dbReference>
<keyword evidence="4" id="KW-1185">Reference proteome</keyword>
<evidence type="ECO:0000313" key="4">
    <source>
        <dbReference type="Proteomes" id="UP000229757"/>
    </source>
</evidence>
<dbReference type="Gene3D" id="1.25.40.10">
    <property type="entry name" value="Tetratricopeptide repeat domain"/>
    <property type="match status" value="3"/>
</dbReference>
<evidence type="ECO:0000256" key="1">
    <source>
        <dbReference type="PROSITE-ProRule" id="PRU00339"/>
    </source>
</evidence>
<dbReference type="PROSITE" id="PS51257">
    <property type="entry name" value="PROKAR_LIPOPROTEIN"/>
    <property type="match status" value="1"/>
</dbReference>
<gene>
    <name evidence="3" type="ORF">REIFOR_00266</name>
</gene>
<keyword evidence="2" id="KW-0732">Signal</keyword>